<comment type="caution">
    <text evidence="1">The sequence shown here is derived from an EMBL/GenBank/DDBJ whole genome shotgun (WGS) entry which is preliminary data.</text>
</comment>
<protein>
    <submittedName>
        <fullName evidence="1">Uncharacterized protein</fullName>
    </submittedName>
</protein>
<keyword evidence="2" id="KW-1185">Reference proteome</keyword>
<name>A0ACA9UL99_BIOOC</name>
<dbReference type="Proteomes" id="UP000836387">
    <property type="component" value="Unassembled WGS sequence"/>
</dbReference>
<sequence>MSGLQPEDHFIPHKQAMSEHAKIPSVAKGPIRTCKLGVNRKGTGSGFWKNGFVELMYDINSDPQMLPDPRAMLIFCGYLLCI</sequence>
<organism evidence="1 2">
    <name type="scientific">Clonostachys rosea f. rosea IK726</name>
    <dbReference type="NCBI Taxonomy" id="1349383"/>
    <lineage>
        <taxon>Eukaryota</taxon>
        <taxon>Fungi</taxon>
        <taxon>Dikarya</taxon>
        <taxon>Ascomycota</taxon>
        <taxon>Pezizomycotina</taxon>
        <taxon>Sordariomycetes</taxon>
        <taxon>Hypocreomycetidae</taxon>
        <taxon>Hypocreales</taxon>
        <taxon>Bionectriaceae</taxon>
        <taxon>Clonostachys</taxon>
    </lineage>
</organism>
<evidence type="ECO:0000313" key="1">
    <source>
        <dbReference type="EMBL" id="CAG9954196.1"/>
    </source>
</evidence>
<accession>A0ACA9UL99</accession>
<proteinExistence type="predicted"/>
<reference evidence="1" key="2">
    <citation type="submission" date="2021-10" db="EMBL/GenBank/DDBJ databases">
        <authorList>
            <person name="Piombo E."/>
        </authorList>
    </citation>
    <scope>NUCLEOTIDE SEQUENCE</scope>
</reference>
<reference evidence="1" key="1">
    <citation type="submission" date="2020-04" db="EMBL/GenBank/DDBJ databases">
        <authorList>
            <person name="Broberg M."/>
        </authorList>
    </citation>
    <scope>NUCLEOTIDE SEQUENCE</scope>
</reference>
<gene>
    <name evidence="1" type="ORF">CRV2_00014790</name>
</gene>
<dbReference type="EMBL" id="CADEHS020000564">
    <property type="protein sequence ID" value="CAG9954196.1"/>
    <property type="molecule type" value="Genomic_DNA"/>
</dbReference>
<evidence type="ECO:0000313" key="2">
    <source>
        <dbReference type="Proteomes" id="UP000836387"/>
    </source>
</evidence>